<organism evidence="2 3">
    <name type="scientific">Saccharothrix algeriensis</name>
    <dbReference type="NCBI Taxonomy" id="173560"/>
    <lineage>
        <taxon>Bacteria</taxon>
        <taxon>Bacillati</taxon>
        <taxon>Actinomycetota</taxon>
        <taxon>Actinomycetes</taxon>
        <taxon>Pseudonocardiales</taxon>
        <taxon>Pseudonocardiaceae</taxon>
        <taxon>Saccharothrix</taxon>
    </lineage>
</organism>
<reference evidence="2" key="2">
    <citation type="submission" date="2021-04" db="EMBL/GenBank/DDBJ databases">
        <title>Saccharothrix algeriensis WGS.</title>
        <authorList>
            <person name="Stuskova K."/>
            <person name="Hakalova E."/>
            <person name="Tebbal A.B."/>
            <person name="Eichmeier A."/>
        </authorList>
    </citation>
    <scope>NUCLEOTIDE SEQUENCE</scope>
    <source>
        <strain evidence="2">NRRL B-24137</strain>
    </source>
</reference>
<accession>A0A8T8HYK5</accession>
<dbReference type="EMBL" id="CP072788">
    <property type="protein sequence ID" value="QTR03491.1"/>
    <property type="molecule type" value="Genomic_DNA"/>
</dbReference>
<protein>
    <submittedName>
        <fullName evidence="2">Uncharacterized protein</fullName>
    </submittedName>
</protein>
<evidence type="ECO:0000313" key="1">
    <source>
        <dbReference type="EMBL" id="MBM7815283.1"/>
    </source>
</evidence>
<keyword evidence="4" id="KW-1185">Reference proteome</keyword>
<gene>
    <name evidence="2" type="ORF">J7S33_32215</name>
    <name evidence="1" type="ORF">JOE68_006148</name>
</gene>
<name>A0A8T8HYK5_9PSEU</name>
<dbReference type="Proteomes" id="UP000671828">
    <property type="component" value="Chromosome"/>
</dbReference>
<evidence type="ECO:0000313" key="3">
    <source>
        <dbReference type="Proteomes" id="UP000671828"/>
    </source>
</evidence>
<evidence type="ECO:0000313" key="4">
    <source>
        <dbReference type="Proteomes" id="UP001195724"/>
    </source>
</evidence>
<sequence>MTIGCPSCGWPSSEHAYPASRHGRVCYVRCVCGLWLVLEGDRVVATAGGGPASDRVPSP</sequence>
<dbReference type="Proteomes" id="UP001195724">
    <property type="component" value="Unassembled WGS sequence"/>
</dbReference>
<dbReference type="AlphaFoldDB" id="A0A8T8HYK5"/>
<proteinExistence type="predicted"/>
<evidence type="ECO:0000313" key="2">
    <source>
        <dbReference type="EMBL" id="QTR03491.1"/>
    </source>
</evidence>
<dbReference type="EMBL" id="JAFBCL010000001">
    <property type="protein sequence ID" value="MBM7815283.1"/>
    <property type="molecule type" value="Genomic_DNA"/>
</dbReference>
<reference evidence="1 4" key="1">
    <citation type="submission" date="2021-01" db="EMBL/GenBank/DDBJ databases">
        <title>Sequencing the genomes of 1000 actinobacteria strains.</title>
        <authorList>
            <person name="Klenk H.-P."/>
        </authorList>
    </citation>
    <scope>NUCLEOTIDE SEQUENCE [LARGE SCALE GENOMIC DNA]</scope>
    <source>
        <strain evidence="1 4">DSM 44581</strain>
    </source>
</reference>
<dbReference type="RefSeq" id="WP_204845816.1">
    <property type="nucleotide sequence ID" value="NZ_JAFBCL010000001.1"/>
</dbReference>